<evidence type="ECO:0000313" key="7">
    <source>
        <dbReference type="EMBL" id="MFD2835002.1"/>
    </source>
</evidence>
<dbReference type="PANTHER" id="PTHR43101">
    <property type="entry name" value="BETA-FRUCTOSIDASE"/>
    <property type="match status" value="1"/>
</dbReference>
<dbReference type="PANTHER" id="PTHR43101:SF1">
    <property type="entry name" value="BETA-FRUCTOSIDASE"/>
    <property type="match status" value="1"/>
</dbReference>
<accession>A0ABW5X947</accession>
<organism evidence="7 8">
    <name type="scientific">Christiangramia antarctica</name>
    <dbReference type="NCBI Taxonomy" id="2058158"/>
    <lineage>
        <taxon>Bacteria</taxon>
        <taxon>Pseudomonadati</taxon>
        <taxon>Bacteroidota</taxon>
        <taxon>Flavobacteriia</taxon>
        <taxon>Flavobacteriales</taxon>
        <taxon>Flavobacteriaceae</taxon>
        <taxon>Christiangramia</taxon>
    </lineage>
</organism>
<keyword evidence="8" id="KW-1185">Reference proteome</keyword>
<dbReference type="SUPFAM" id="SSF75005">
    <property type="entry name" value="Arabinanase/levansucrase/invertase"/>
    <property type="match status" value="1"/>
</dbReference>
<dbReference type="EMBL" id="JBHUOJ010000037">
    <property type="protein sequence ID" value="MFD2835002.1"/>
    <property type="molecule type" value="Genomic_DNA"/>
</dbReference>
<dbReference type="InterPro" id="IPR013320">
    <property type="entry name" value="ConA-like_dom_sf"/>
</dbReference>
<dbReference type="Pfam" id="PF00251">
    <property type="entry name" value="Glyco_hydro_32N"/>
    <property type="match status" value="1"/>
</dbReference>
<dbReference type="Proteomes" id="UP001597438">
    <property type="component" value="Unassembled WGS sequence"/>
</dbReference>
<evidence type="ECO:0000313" key="8">
    <source>
        <dbReference type="Proteomes" id="UP001597438"/>
    </source>
</evidence>
<dbReference type="InterPro" id="IPR013148">
    <property type="entry name" value="Glyco_hydro_32_N"/>
</dbReference>
<evidence type="ECO:0000256" key="4">
    <source>
        <dbReference type="ARBA" id="ARBA00023295"/>
    </source>
</evidence>
<dbReference type="Gene3D" id="2.60.120.560">
    <property type="entry name" value="Exo-inulinase, domain 1"/>
    <property type="match status" value="1"/>
</dbReference>
<dbReference type="Gene3D" id="2.115.10.20">
    <property type="entry name" value="Glycosyl hydrolase domain, family 43"/>
    <property type="match status" value="1"/>
</dbReference>
<evidence type="ECO:0000256" key="3">
    <source>
        <dbReference type="ARBA" id="ARBA00022801"/>
    </source>
</evidence>
<dbReference type="RefSeq" id="WP_251740142.1">
    <property type="nucleotide sequence ID" value="NZ_JBHUOJ010000037.1"/>
</dbReference>
<comment type="caution">
    <text evidence="7">The sequence shown here is derived from an EMBL/GenBank/DDBJ whole genome shotgun (WGS) entry which is preliminary data.</text>
</comment>
<feature type="domain" description="BT1760-like C-terminal" evidence="6">
    <location>
        <begin position="362"/>
        <end position="512"/>
    </location>
</feature>
<dbReference type="PROSITE" id="PS51257">
    <property type="entry name" value="PROKAR_LIPOPROTEIN"/>
    <property type="match status" value="1"/>
</dbReference>
<dbReference type="InterPro" id="IPR051214">
    <property type="entry name" value="GH32_Enzymes"/>
</dbReference>
<evidence type="ECO:0000256" key="2">
    <source>
        <dbReference type="ARBA" id="ARBA00012758"/>
    </source>
</evidence>
<dbReference type="Pfam" id="PF16346">
    <property type="entry name" value="GH32_BT1760-like_C"/>
    <property type="match status" value="1"/>
</dbReference>
<dbReference type="InterPro" id="IPR023296">
    <property type="entry name" value="Glyco_hydro_beta-prop_sf"/>
</dbReference>
<dbReference type="InterPro" id="IPR001362">
    <property type="entry name" value="Glyco_hydro_32"/>
</dbReference>
<protein>
    <recommendedName>
        <fullName evidence="2">beta-fructofuranosidase</fullName>
        <ecNumber evidence="2">3.2.1.26</ecNumber>
    </recommendedName>
</protein>
<dbReference type="CDD" id="cd08995">
    <property type="entry name" value="GH32_EcAec43-like"/>
    <property type="match status" value="1"/>
</dbReference>
<reference evidence="8" key="1">
    <citation type="journal article" date="2019" name="Int. J. Syst. Evol. Microbiol.">
        <title>The Global Catalogue of Microorganisms (GCM) 10K type strain sequencing project: providing services to taxonomists for standard genome sequencing and annotation.</title>
        <authorList>
            <consortium name="The Broad Institute Genomics Platform"/>
            <consortium name="The Broad Institute Genome Sequencing Center for Infectious Disease"/>
            <person name="Wu L."/>
            <person name="Ma J."/>
        </authorList>
    </citation>
    <scope>NUCLEOTIDE SEQUENCE [LARGE SCALE GENOMIC DNA]</scope>
    <source>
        <strain evidence="8">KCTC 52925</strain>
    </source>
</reference>
<dbReference type="SUPFAM" id="SSF49899">
    <property type="entry name" value="Concanavalin A-like lectins/glucanases"/>
    <property type="match status" value="1"/>
</dbReference>
<dbReference type="EC" id="3.2.1.26" evidence="2"/>
<sequence>MIYLKKIAIIFLVIAIGCSKDSTPPDEGVDPGISNEIKLGIYPKPSSGWMGETDPYNTTGWAGDVMPYYENGVFHLYFLHDALSKPAGEGFHDIHEFETTDFVDYDYEGRAIDYGSSNDPDFAIGTGSVIKVQGTYYFYYTGHNGNSGFLANNSRESLLLATSKDMENWTKQEDFIITAPNGYYDFDFRDPHVFYNEEAGEYWMLVSTQTDARKALVLLFTSSDPATDNWENQGALYTTSDEENYLMLEVADIFKMGNYWYLTFSENWDDKVTHYRVADSPSGPWRTPERDVIDGQYFYAGKTVSDGNKRYIMGWTARRSPETNSGNKEFGGNLVVHELYQQSNSEELFVKAPNNVSSAFPRNINLDVVESSENATTGTNNYNLEAQNDQSKVVFNSLGKSAKLSGTVSISSEANGGIFLAGGSNPSDSFRIQLEPRNNKIIAINNGSFVNVVNFDFQSDKEYDFELYMDESVVVLYVNDEIAFSNRVYNAYDSNWGLYAEYGEVTFDKIQVNFTN</sequence>
<comment type="similarity">
    <text evidence="1">Belongs to the glycosyl hydrolase 32 family.</text>
</comment>
<dbReference type="InterPro" id="IPR032507">
    <property type="entry name" value="BT1760-like_C"/>
</dbReference>
<evidence type="ECO:0000259" key="5">
    <source>
        <dbReference type="Pfam" id="PF00251"/>
    </source>
</evidence>
<evidence type="ECO:0000259" key="6">
    <source>
        <dbReference type="Pfam" id="PF16346"/>
    </source>
</evidence>
<keyword evidence="4" id="KW-0326">Glycosidase</keyword>
<proteinExistence type="inferred from homology"/>
<dbReference type="GO" id="GO:0016787">
    <property type="term" value="F:hydrolase activity"/>
    <property type="evidence" value="ECO:0007669"/>
    <property type="project" value="UniProtKB-KW"/>
</dbReference>
<name>A0ABW5X947_9FLAO</name>
<dbReference type="SMART" id="SM00640">
    <property type="entry name" value="Glyco_32"/>
    <property type="match status" value="1"/>
</dbReference>
<evidence type="ECO:0000256" key="1">
    <source>
        <dbReference type="ARBA" id="ARBA00009902"/>
    </source>
</evidence>
<feature type="domain" description="Glycosyl hydrolase family 32 N-terminal" evidence="5">
    <location>
        <begin position="67"/>
        <end position="331"/>
    </location>
</feature>
<gene>
    <name evidence="7" type="ORF">ACFSYS_17060</name>
</gene>
<keyword evidence="3 7" id="KW-0378">Hydrolase</keyword>